<dbReference type="OrthoDB" id="9106at2759"/>
<reference evidence="2" key="2">
    <citation type="submission" date="2022-01" db="EMBL/GenBank/DDBJ databases">
        <authorList>
            <person name="Hirooka S."/>
            <person name="Miyagishima S.Y."/>
        </authorList>
    </citation>
    <scope>NUCLEOTIDE SEQUENCE</scope>
    <source>
        <strain evidence="2">NBRC 102759</strain>
    </source>
</reference>
<keyword evidence="3" id="KW-1185">Reference proteome</keyword>
<accession>A0A9C7UTP5</accession>
<sequence>MSFNDDIKGNESAYITDSYGAEERALGSSIASKALKSFEYQQRVSTAAFVSHYDKTSSEKCFDTTSTSSCGRGSTKDWQFIKQRPWSESASSAMYGRGNNREGSSKNSAWSFTRYSVVYRPSFRLWKKCSATCARTITSVSDLYEMAEQHYFHKDDRSMYTGQQRTQRIAENYASGRMTIRDSRYSAKHSESQSTVPMSSSLTENTILHNDTSNFRLQRHTTGADSHESEQPILEKSAAISRATTAAFEAILPYITFEEAQSLRAVIASQSPSVALNAVMQVAQSCKKASNTNHSNTSNGKDSVQKLEGTWEGSHPVLGYSTKNPKLLRREQDAWLTDFSISTNASEVPPVGSPSVSSSIGSSASGPLDPLAPTSAWVSPFLTSHSVEQCGEPWDIEHCASEMEELDLLGKTLHEEANSSGDHRFNRRSRFFPVSENITDMDSSNRRCTSRFHDSDVFCRAQHEDMIRNAQLKDHFLE</sequence>
<proteinExistence type="predicted"/>
<protein>
    <submittedName>
        <fullName evidence="2">Uncharacterized protein</fullName>
    </submittedName>
</protein>
<dbReference type="Proteomes" id="UP001061958">
    <property type="component" value="Unassembled WGS sequence"/>
</dbReference>
<evidence type="ECO:0000256" key="1">
    <source>
        <dbReference type="SAM" id="MobiDB-lite"/>
    </source>
</evidence>
<dbReference type="EMBL" id="BQMJ01000064">
    <property type="protein sequence ID" value="GJQ15083.1"/>
    <property type="molecule type" value="Genomic_DNA"/>
</dbReference>
<feature type="region of interest" description="Disordered" evidence="1">
    <location>
        <begin position="346"/>
        <end position="366"/>
    </location>
</feature>
<evidence type="ECO:0000313" key="3">
    <source>
        <dbReference type="Proteomes" id="UP001061958"/>
    </source>
</evidence>
<name>A0A9C7UTP5_9RHOD</name>
<comment type="caution">
    <text evidence="2">The sequence shown here is derived from an EMBL/GenBank/DDBJ whole genome shotgun (WGS) entry which is preliminary data.</text>
</comment>
<evidence type="ECO:0000313" key="2">
    <source>
        <dbReference type="EMBL" id="GJQ15083.1"/>
    </source>
</evidence>
<gene>
    <name evidence="2" type="ORF">GpartN1_g6874.t1</name>
</gene>
<organism evidence="2 3">
    <name type="scientific">Galdieria partita</name>
    <dbReference type="NCBI Taxonomy" id="83374"/>
    <lineage>
        <taxon>Eukaryota</taxon>
        <taxon>Rhodophyta</taxon>
        <taxon>Bangiophyceae</taxon>
        <taxon>Galdieriales</taxon>
        <taxon>Galdieriaceae</taxon>
        <taxon>Galdieria</taxon>
    </lineage>
</organism>
<dbReference type="AlphaFoldDB" id="A0A9C7UTP5"/>
<reference evidence="2" key="1">
    <citation type="journal article" date="2022" name="Proc. Natl. Acad. Sci. U.S.A.">
        <title>Life cycle and functional genomics of the unicellular red alga Galdieria for elucidating algal and plant evolution and industrial use.</title>
        <authorList>
            <person name="Hirooka S."/>
            <person name="Itabashi T."/>
            <person name="Ichinose T.M."/>
            <person name="Onuma R."/>
            <person name="Fujiwara T."/>
            <person name="Yamashita S."/>
            <person name="Jong L.W."/>
            <person name="Tomita R."/>
            <person name="Iwane A.H."/>
            <person name="Miyagishima S.Y."/>
        </authorList>
    </citation>
    <scope>NUCLEOTIDE SEQUENCE</scope>
    <source>
        <strain evidence="2">NBRC 102759</strain>
    </source>
</reference>